<dbReference type="PROSITE" id="PS00818">
    <property type="entry name" value="DPS_1"/>
    <property type="match status" value="1"/>
</dbReference>
<dbReference type="InterPro" id="IPR012347">
    <property type="entry name" value="Ferritin-like"/>
</dbReference>
<dbReference type="CDD" id="cd01043">
    <property type="entry name" value="DPS"/>
    <property type="match status" value="1"/>
</dbReference>
<dbReference type="PIRSF" id="PIRSF005900">
    <property type="entry name" value="Dps"/>
    <property type="match status" value="1"/>
</dbReference>
<protein>
    <submittedName>
        <fullName evidence="4">DNA starvation/stationary phase protection protein</fullName>
    </submittedName>
</protein>
<comment type="similarity">
    <text evidence="1 2">Belongs to the Dps family.</text>
</comment>
<dbReference type="PRINTS" id="PR01346">
    <property type="entry name" value="HELNAPAPROT"/>
</dbReference>
<dbReference type="GO" id="GO:0016722">
    <property type="term" value="F:oxidoreductase activity, acting on metal ions"/>
    <property type="evidence" value="ECO:0007669"/>
    <property type="project" value="InterPro"/>
</dbReference>
<gene>
    <name evidence="4" type="ORF">CIB95_01110</name>
</gene>
<reference evidence="4 5" key="2">
    <citation type="submission" date="2017-09" db="EMBL/GenBank/DDBJ databases">
        <title>Bacillus patelloidae sp. nov., isolated from the intestinal tract of a marine limpet.</title>
        <authorList>
            <person name="Liu R."/>
            <person name="Dong C."/>
            <person name="Shao Z."/>
        </authorList>
    </citation>
    <scope>NUCLEOTIDE SEQUENCE [LARGE SCALE GENOMIC DNA]</scope>
    <source>
        <strain evidence="4 5">SA5d-4</strain>
    </source>
</reference>
<dbReference type="SUPFAM" id="SSF47240">
    <property type="entry name" value="Ferritin-like"/>
    <property type="match status" value="1"/>
</dbReference>
<evidence type="ECO:0000313" key="4">
    <source>
        <dbReference type="EMBL" id="OZM58203.1"/>
    </source>
</evidence>
<proteinExistence type="inferred from homology"/>
<dbReference type="Pfam" id="PF00210">
    <property type="entry name" value="Ferritin"/>
    <property type="match status" value="1"/>
</dbReference>
<dbReference type="GO" id="GO:0008199">
    <property type="term" value="F:ferric iron binding"/>
    <property type="evidence" value="ECO:0007669"/>
    <property type="project" value="InterPro"/>
</dbReference>
<dbReference type="Proteomes" id="UP000217083">
    <property type="component" value="Unassembled WGS sequence"/>
</dbReference>
<reference evidence="5" key="1">
    <citation type="submission" date="2017-08" db="EMBL/GenBank/DDBJ databases">
        <authorList>
            <person name="Huang Z."/>
        </authorList>
    </citation>
    <scope>NUCLEOTIDE SEQUENCE [LARGE SCALE GENOMIC DNA]</scope>
    <source>
        <strain evidence="5">SA5d-4</strain>
    </source>
</reference>
<dbReference type="PANTHER" id="PTHR42932:SF1">
    <property type="entry name" value="GENERAL STRESS PROTEIN 20U"/>
    <property type="match status" value="1"/>
</dbReference>
<sequence>MLMHLHDVLNKQIANWNVLNVKLHNYHWYVKGDKFFTLHEKFEEFYNEAGIHNDELAERLLAIGGKPLATMKAYLETASISEATGQEDADQMVETLIGDYSTMVGELKEGMSIAEESDDEITGDMLLAIHSELEKHVWMLKAFLGKSV</sequence>
<dbReference type="EMBL" id="NPIA01000001">
    <property type="protein sequence ID" value="OZM58203.1"/>
    <property type="molecule type" value="Genomic_DNA"/>
</dbReference>
<dbReference type="InterPro" id="IPR002177">
    <property type="entry name" value="DPS_DNA-bd"/>
</dbReference>
<name>A0A263BWT4_9BACI</name>
<evidence type="ECO:0000313" key="5">
    <source>
        <dbReference type="Proteomes" id="UP000217083"/>
    </source>
</evidence>
<dbReference type="AlphaFoldDB" id="A0A263BWT4"/>
<dbReference type="InterPro" id="IPR009078">
    <property type="entry name" value="Ferritin-like_SF"/>
</dbReference>
<keyword evidence="5" id="KW-1185">Reference proteome</keyword>
<evidence type="ECO:0000259" key="3">
    <source>
        <dbReference type="Pfam" id="PF00210"/>
    </source>
</evidence>
<accession>A0A263BWT4</accession>
<feature type="domain" description="Ferritin/DPS" evidence="3">
    <location>
        <begin position="8"/>
        <end position="146"/>
    </location>
</feature>
<comment type="caution">
    <text evidence="4">The sequence shown here is derived from an EMBL/GenBank/DDBJ whole genome shotgun (WGS) entry which is preliminary data.</text>
</comment>
<organism evidence="4 5">
    <name type="scientific">Lottiidibacillus patelloidae</name>
    <dbReference type="NCBI Taxonomy" id="2670334"/>
    <lineage>
        <taxon>Bacteria</taxon>
        <taxon>Bacillati</taxon>
        <taxon>Bacillota</taxon>
        <taxon>Bacilli</taxon>
        <taxon>Bacillales</taxon>
        <taxon>Bacillaceae</taxon>
        <taxon>Lottiidibacillus</taxon>
    </lineage>
</organism>
<dbReference type="PANTHER" id="PTHR42932">
    <property type="entry name" value="GENERAL STRESS PROTEIN 20U"/>
    <property type="match status" value="1"/>
</dbReference>
<dbReference type="InterPro" id="IPR008331">
    <property type="entry name" value="Ferritin_DPS_dom"/>
</dbReference>
<dbReference type="Gene3D" id="1.20.1260.10">
    <property type="match status" value="1"/>
</dbReference>
<dbReference type="InterPro" id="IPR023188">
    <property type="entry name" value="DPS_DNA-bd_CS"/>
</dbReference>
<evidence type="ECO:0000256" key="2">
    <source>
        <dbReference type="RuleBase" id="RU003875"/>
    </source>
</evidence>
<evidence type="ECO:0000256" key="1">
    <source>
        <dbReference type="ARBA" id="ARBA00009497"/>
    </source>
</evidence>